<dbReference type="STRING" id="1048260.LFML04_0712"/>
<dbReference type="KEGG" id="lfi:LFML04_0712"/>
<keyword evidence="3" id="KW-0378">Hydrolase</keyword>
<keyword evidence="3" id="KW-0347">Helicase</keyword>
<feature type="domain" description="Helicase C-terminal" evidence="2">
    <location>
        <begin position="220"/>
        <end position="375"/>
    </location>
</feature>
<dbReference type="GO" id="GO:0005524">
    <property type="term" value="F:ATP binding"/>
    <property type="evidence" value="ECO:0007669"/>
    <property type="project" value="InterPro"/>
</dbReference>
<reference evidence="3 4" key="1">
    <citation type="journal article" date="2011" name="J. Microbiol.">
        <title>Complete genome of Leptospirillum ferriphilum ML-04 provides insight into its physiology and environmental adaptation.</title>
        <authorList>
            <person name="Mi S."/>
            <person name="Song J."/>
            <person name="Lin J."/>
            <person name="Che Y."/>
            <person name="Zheng H."/>
            <person name="Lin J."/>
        </authorList>
    </citation>
    <scope>NUCLEOTIDE SEQUENCE [LARGE SCALE GENOMIC DNA]</scope>
    <source>
        <strain evidence="3 4">ML-04</strain>
    </source>
</reference>
<dbReference type="SUPFAM" id="SSF52540">
    <property type="entry name" value="P-loop containing nucleoside triphosphate hydrolases"/>
    <property type="match status" value="1"/>
</dbReference>
<dbReference type="Pfam" id="PF04851">
    <property type="entry name" value="ResIII"/>
    <property type="match status" value="1"/>
</dbReference>
<dbReference type="GO" id="GO:0003677">
    <property type="term" value="F:DNA binding"/>
    <property type="evidence" value="ECO:0007669"/>
    <property type="project" value="InterPro"/>
</dbReference>
<proteinExistence type="predicted"/>
<dbReference type="InterPro" id="IPR027417">
    <property type="entry name" value="P-loop_NTPase"/>
</dbReference>
<dbReference type="Proteomes" id="UP000006177">
    <property type="component" value="Chromosome"/>
</dbReference>
<dbReference type="GO" id="GO:0016787">
    <property type="term" value="F:hydrolase activity"/>
    <property type="evidence" value="ECO:0007669"/>
    <property type="project" value="InterPro"/>
</dbReference>
<gene>
    <name evidence="3" type="ordered locus">LFML04_0712</name>
</gene>
<dbReference type="SMART" id="SM00487">
    <property type="entry name" value="DEXDc"/>
    <property type="match status" value="1"/>
</dbReference>
<dbReference type="EMBL" id="CP002919">
    <property type="protein sequence ID" value="AFS52947.1"/>
    <property type="molecule type" value="Genomic_DNA"/>
</dbReference>
<evidence type="ECO:0000313" key="3">
    <source>
        <dbReference type="EMBL" id="AFS52947.1"/>
    </source>
</evidence>
<dbReference type="PATRIC" id="fig|1048260.3.peg.770"/>
<name>J9ZB37_LEPFM</name>
<dbReference type="HOGENOM" id="CLU_014765_1_1_0"/>
<evidence type="ECO:0000259" key="1">
    <source>
        <dbReference type="PROSITE" id="PS51192"/>
    </source>
</evidence>
<dbReference type="PANTHER" id="PTHR47396">
    <property type="entry name" value="TYPE I RESTRICTION ENZYME ECOKI R PROTEIN"/>
    <property type="match status" value="1"/>
</dbReference>
<dbReference type="InterPro" id="IPR001650">
    <property type="entry name" value="Helicase_C-like"/>
</dbReference>
<feature type="domain" description="Helicase ATP-binding" evidence="1">
    <location>
        <begin position="17"/>
        <end position="176"/>
    </location>
</feature>
<dbReference type="CDD" id="cd18799">
    <property type="entry name" value="SF2_C_EcoAI-like"/>
    <property type="match status" value="1"/>
</dbReference>
<dbReference type="SMART" id="SM00490">
    <property type="entry name" value="HELICc"/>
    <property type="match status" value="1"/>
</dbReference>
<dbReference type="InterPro" id="IPR050742">
    <property type="entry name" value="Helicase_Restrict-Modif_Enz"/>
</dbReference>
<dbReference type="Gene3D" id="3.40.50.300">
    <property type="entry name" value="P-loop containing nucleotide triphosphate hydrolases"/>
    <property type="match status" value="2"/>
</dbReference>
<dbReference type="GO" id="GO:0005829">
    <property type="term" value="C:cytosol"/>
    <property type="evidence" value="ECO:0007669"/>
    <property type="project" value="TreeGrafter"/>
</dbReference>
<dbReference type="InterPro" id="IPR014001">
    <property type="entry name" value="Helicase_ATP-bd"/>
</dbReference>
<dbReference type="InterPro" id="IPR006935">
    <property type="entry name" value="Helicase/UvrB_N"/>
</dbReference>
<accession>J9ZB37</accession>
<dbReference type="PROSITE" id="PS51194">
    <property type="entry name" value="HELICASE_CTER"/>
    <property type="match status" value="1"/>
</dbReference>
<organism evidence="3 4">
    <name type="scientific">Leptospirillum ferriphilum (strain ML-04)</name>
    <dbReference type="NCBI Taxonomy" id="1048260"/>
    <lineage>
        <taxon>Bacteria</taxon>
        <taxon>Pseudomonadati</taxon>
        <taxon>Nitrospirota</taxon>
        <taxon>Nitrospiria</taxon>
        <taxon>Nitrospirales</taxon>
        <taxon>Nitrospiraceae</taxon>
        <taxon>Leptospirillum</taxon>
    </lineage>
</organism>
<dbReference type="GO" id="GO:0004386">
    <property type="term" value="F:helicase activity"/>
    <property type="evidence" value="ECO:0007669"/>
    <property type="project" value="UniProtKB-KW"/>
</dbReference>
<dbReference type="PROSITE" id="PS51192">
    <property type="entry name" value="HELICASE_ATP_BIND_1"/>
    <property type="match status" value="1"/>
</dbReference>
<evidence type="ECO:0000259" key="2">
    <source>
        <dbReference type="PROSITE" id="PS51194"/>
    </source>
</evidence>
<dbReference type="Pfam" id="PF00271">
    <property type="entry name" value="Helicase_C"/>
    <property type="match status" value="1"/>
</dbReference>
<keyword evidence="3" id="KW-0547">Nucleotide-binding</keyword>
<evidence type="ECO:0000313" key="4">
    <source>
        <dbReference type="Proteomes" id="UP000006177"/>
    </source>
</evidence>
<dbReference type="PANTHER" id="PTHR47396:SF1">
    <property type="entry name" value="ATP-DEPENDENT HELICASE IRC3-RELATED"/>
    <property type="match status" value="1"/>
</dbReference>
<keyword evidence="3" id="KW-0067">ATP-binding</keyword>
<protein>
    <submittedName>
        <fullName evidence="3">DNA or RNA helicase of superfamily II</fullName>
    </submittedName>
</protein>
<sequence>MIELRSYQREAIDSLYRWFETQGGDPVIVLPTGSGKSAVQAAFIQEVLSRWEGQRILCLVHVKELVEQNFRTLKQLWPEAPAGIYSAGVGRREANPPIVIAGIQSVYRKARELGHRDLVIIDESHRIPPDGSGMYQTLLTGLRETNPHLRLIGLTATPYRMGQGYLWDGEGALFDGPSYQIDMGELIRMGYLSPLTTSPVVSRADLSGVKTRQGDFVEGDLEKAMDSITDKACREMVDLGADRRKWIIFCAGVSHAKNVTRTLRDLGVPAELVTGDTPNEMRDAIVDRFRAGEIRALVNVMVLTTGFDVPDVDMLVFLRPTLSPGLFVQMAGRGTRIAEGKSDCLLLDFARNLDRHGPVDKIGAPGIGTGEPGEAPTKRCPECGATMYAGATTCPSCGFEMPRDPEKKLTSRASSAQALSDDRPQRREVFGVSFHLHQKMGKPDSMRVEYDCGLQVVRQWICPLHGEYARYKAEKWWSRHIAADMPADVSEMVQVAEDYCRPIAALWTRMNGKFEEVVRTEIGERHAVMSDVSEIPF</sequence>
<dbReference type="AlphaFoldDB" id="J9ZB37"/>